<proteinExistence type="predicted"/>
<organism evidence="3 4">
    <name type="scientific">Paenarthrobacter ilicis</name>
    <dbReference type="NCBI Taxonomy" id="43665"/>
    <lineage>
        <taxon>Bacteria</taxon>
        <taxon>Bacillati</taxon>
        <taxon>Actinomycetota</taxon>
        <taxon>Actinomycetes</taxon>
        <taxon>Micrococcales</taxon>
        <taxon>Micrococcaceae</taxon>
        <taxon>Paenarthrobacter</taxon>
    </lineage>
</organism>
<dbReference type="PROSITE" id="PS50093">
    <property type="entry name" value="PKD"/>
    <property type="match status" value="1"/>
</dbReference>
<comment type="caution">
    <text evidence="3">The sequence shown here is derived from an EMBL/GenBank/DDBJ whole genome shotgun (WGS) entry which is preliminary data.</text>
</comment>
<evidence type="ECO:0000313" key="4">
    <source>
        <dbReference type="Proteomes" id="UP000802392"/>
    </source>
</evidence>
<feature type="chain" id="PRO_5046325079" description="PKD domain-containing protein" evidence="1">
    <location>
        <begin position="30"/>
        <end position="314"/>
    </location>
</feature>
<gene>
    <name evidence="3" type="ORF">FHR86_003338</name>
</gene>
<dbReference type="EMBL" id="JAAOZD010000007">
    <property type="protein sequence ID" value="NIJ02990.1"/>
    <property type="molecule type" value="Genomic_DNA"/>
</dbReference>
<evidence type="ECO:0000259" key="2">
    <source>
        <dbReference type="PROSITE" id="PS50093"/>
    </source>
</evidence>
<feature type="domain" description="PKD" evidence="2">
    <location>
        <begin position="203"/>
        <end position="258"/>
    </location>
</feature>
<dbReference type="Proteomes" id="UP000802392">
    <property type="component" value="Unassembled WGS sequence"/>
</dbReference>
<sequence length="314" mass="33720">MSFADSLRRVTLVLLAATVLYASHAPAFAADDETWATINRSAGSIDVGSLWKFDPKSGKSTPRLAGANLTSDDPYQYKPDTFCRAGGGELGCQGLQCPPSEAGGQEGTPVIWKRAPKAIENPDWTDYRGITGPTCFYGEKPENVLADIAARILNDFRQLPINPGTIQAQPFPNTLKDGPTNFYTTTGQQTFDLTILGQTVHLTATPTNHTYNYGDGTTLGPTPATGYPIAQPQWLTTETPTSHTYAETGNYQAAVTTTYTGTYSVNNGPPLPINGTLDLTTPPTTIHVWKTQRALVADTCQENPNSWGCPDADG</sequence>
<reference evidence="3 4" key="1">
    <citation type="submission" date="2020-03" db="EMBL/GenBank/DDBJ databases">
        <title>Genomic Encyclopedia of Type Strains, Phase III (KMG-III): the genomes of soil and plant-associated and newly described type strains.</title>
        <authorList>
            <person name="Whitman W."/>
        </authorList>
    </citation>
    <scope>NUCLEOTIDE SEQUENCE [LARGE SCALE GENOMIC DNA]</scope>
    <source>
        <strain evidence="3 4">CECT 4207</strain>
    </source>
</reference>
<evidence type="ECO:0000256" key="1">
    <source>
        <dbReference type="SAM" id="SignalP"/>
    </source>
</evidence>
<feature type="signal peptide" evidence="1">
    <location>
        <begin position="1"/>
        <end position="29"/>
    </location>
</feature>
<evidence type="ECO:0000313" key="3">
    <source>
        <dbReference type="EMBL" id="NIJ02990.1"/>
    </source>
</evidence>
<keyword evidence="1" id="KW-0732">Signal</keyword>
<keyword evidence="4" id="KW-1185">Reference proteome</keyword>
<dbReference type="RefSeq" id="WP_338112592.1">
    <property type="nucleotide sequence ID" value="NZ_BAAAVO010000005.1"/>
</dbReference>
<dbReference type="InterPro" id="IPR000601">
    <property type="entry name" value="PKD_dom"/>
</dbReference>
<protein>
    <recommendedName>
        <fullName evidence="2">PKD domain-containing protein</fullName>
    </recommendedName>
</protein>
<accession>A0ABX0TMC6</accession>
<name>A0ABX0TMC6_9MICC</name>